<keyword evidence="6" id="KW-1185">Reference proteome</keyword>
<keyword evidence="3" id="KW-0560">Oxidoreductase</keyword>
<accession>C0QLX9</accession>
<dbReference type="SUPFAM" id="SSF56770">
    <property type="entry name" value="HydA/Nqo6-like"/>
    <property type="match status" value="1"/>
</dbReference>
<organism evidence="5 6">
    <name type="scientific">Desulforapulum autotrophicum (strain ATCC 43914 / DSM 3382 / VKM B-1955 / HRM2)</name>
    <name type="common">Desulfobacterium autotrophicum</name>
    <dbReference type="NCBI Taxonomy" id="177437"/>
    <lineage>
        <taxon>Bacteria</taxon>
        <taxon>Pseudomonadati</taxon>
        <taxon>Thermodesulfobacteriota</taxon>
        <taxon>Desulfobacteria</taxon>
        <taxon>Desulfobacterales</taxon>
        <taxon>Desulfobacteraceae</taxon>
        <taxon>Desulforapulum</taxon>
    </lineage>
</organism>
<dbReference type="GO" id="GO:0016491">
    <property type="term" value="F:oxidoreductase activity"/>
    <property type="evidence" value="ECO:0007669"/>
    <property type="project" value="UniProtKB-KW"/>
</dbReference>
<dbReference type="PANTHER" id="PTHR42845:SF2">
    <property type="entry name" value="F420-NON-REDUCING HYDROGENASE VHU SUBUNIT G"/>
    <property type="match status" value="1"/>
</dbReference>
<dbReference type="GO" id="GO:0042597">
    <property type="term" value="C:periplasmic space"/>
    <property type="evidence" value="ECO:0007669"/>
    <property type="project" value="UniProtKB-SubCell"/>
</dbReference>
<dbReference type="STRING" id="177437.HRM2_11730"/>
<sequence length="313" mass="33946">MAVNVASEWLNSCSGCEIAILNLGETLLDLLPKINFVHIPVLMDHKHLGQLGDKQHIDIPKATVGLVSGGIRNEEHLEVAMEMRKKCDIVIALGTCATHGGIPALINSVTNEELFDRYYATESTDSGAQVPTKGISPLLDRCYALDEHIKVDIYLPGCPPHPDQIATAILALLNGETPELPFKSVCDTCPTKRMGKGAVKGIKRAVECPEFDPDKPIDEMRCLLEQGYLCMGPVTRAGCAGTNGEAPRCISARVPCRGCYGPVQQKGNQLLDMLNALASNGIDLSQLPDRDSLLRFSGAHNRLVVKQGKKTRR</sequence>
<comment type="subcellular location">
    <subcellularLocation>
        <location evidence="1">Periplasm</location>
    </subcellularLocation>
</comment>
<evidence type="ECO:0000313" key="6">
    <source>
        <dbReference type="Proteomes" id="UP000000442"/>
    </source>
</evidence>
<evidence type="ECO:0000256" key="1">
    <source>
        <dbReference type="ARBA" id="ARBA00004418"/>
    </source>
</evidence>
<evidence type="ECO:0000313" key="5">
    <source>
        <dbReference type="EMBL" id="ACN14285.1"/>
    </source>
</evidence>
<dbReference type="HOGENOM" id="CLU_053270_0_0_7"/>
<dbReference type="InterPro" id="IPR006137">
    <property type="entry name" value="NADH_UbQ_OxRdtase-like_20kDa"/>
</dbReference>
<proteinExistence type="predicted"/>
<dbReference type="eggNOG" id="COG1941">
    <property type="taxonomic scope" value="Bacteria"/>
</dbReference>
<dbReference type="Pfam" id="PF01058">
    <property type="entry name" value="Oxidored_q6"/>
    <property type="match status" value="1"/>
</dbReference>
<protein>
    <submittedName>
        <fullName evidence="5">MvhG</fullName>
    </submittedName>
</protein>
<dbReference type="PANTHER" id="PTHR42845">
    <property type="entry name" value="COENZYME F420-REDUCING HYDROGENASE, GAMMA SUBUNIT"/>
    <property type="match status" value="1"/>
</dbReference>
<dbReference type="InterPro" id="IPR037024">
    <property type="entry name" value="NiFe_Hase_small_N_sf"/>
</dbReference>
<gene>
    <name evidence="5" type="primary">mvhG</name>
    <name evidence="5" type="ordered locus">HRM2_11730</name>
</gene>
<evidence type="ECO:0000256" key="2">
    <source>
        <dbReference type="ARBA" id="ARBA00022764"/>
    </source>
</evidence>
<name>C0QLX9_DESAH</name>
<reference evidence="5 6" key="1">
    <citation type="journal article" date="2009" name="Environ. Microbiol.">
        <title>Genome sequence of Desulfobacterium autotrophicum HRM2, a marine sulfate reducer oxidizing organic carbon completely to carbon dioxide.</title>
        <authorList>
            <person name="Strittmatter A.W."/>
            <person name="Liesegang H."/>
            <person name="Rabus R."/>
            <person name="Decker I."/>
            <person name="Amann J."/>
            <person name="Andres S."/>
            <person name="Henne A."/>
            <person name="Fricke W.F."/>
            <person name="Martinez-Arias R."/>
            <person name="Bartels D."/>
            <person name="Goesmann A."/>
            <person name="Krause L."/>
            <person name="Puehler A."/>
            <person name="Klenk H.P."/>
            <person name="Richter M."/>
            <person name="Schuler M."/>
            <person name="Gloeckner F.O."/>
            <person name="Meyerdierks A."/>
            <person name="Gottschalk G."/>
            <person name="Amann R."/>
        </authorList>
    </citation>
    <scope>NUCLEOTIDE SEQUENCE [LARGE SCALE GENOMIC DNA]</scope>
    <source>
        <strain evidence="6">ATCC 43914 / DSM 3382 / HRM2</strain>
    </source>
</reference>
<dbReference type="KEGG" id="dat:HRM2_11730"/>
<evidence type="ECO:0000259" key="4">
    <source>
        <dbReference type="Pfam" id="PF01058"/>
    </source>
</evidence>
<evidence type="ECO:0000256" key="3">
    <source>
        <dbReference type="ARBA" id="ARBA00023002"/>
    </source>
</evidence>
<dbReference type="AlphaFoldDB" id="C0QLX9"/>
<dbReference type="Gene3D" id="3.40.50.700">
    <property type="entry name" value="NADH:ubiquinone oxidoreductase-like, 20kDa subunit"/>
    <property type="match status" value="1"/>
</dbReference>
<dbReference type="InterPro" id="IPR051349">
    <property type="entry name" value="Hydrogenase_assoc-protein"/>
</dbReference>
<keyword evidence="2" id="KW-0574">Periplasm</keyword>
<dbReference type="EMBL" id="CP001087">
    <property type="protein sequence ID" value="ACN14285.1"/>
    <property type="molecule type" value="Genomic_DNA"/>
</dbReference>
<dbReference type="GO" id="GO:0051536">
    <property type="term" value="F:iron-sulfur cluster binding"/>
    <property type="evidence" value="ECO:0007669"/>
    <property type="project" value="InterPro"/>
</dbReference>
<feature type="domain" description="NADH:ubiquinone oxidoreductase-like 20kDa subunit" evidence="4">
    <location>
        <begin position="13"/>
        <end position="172"/>
    </location>
</feature>
<dbReference type="Proteomes" id="UP000000442">
    <property type="component" value="Chromosome"/>
</dbReference>
<dbReference type="RefSeq" id="WP_015903074.1">
    <property type="nucleotide sequence ID" value="NC_012108.1"/>
</dbReference>
<dbReference type="OrthoDB" id="9787729at2"/>